<reference evidence="3" key="1">
    <citation type="submission" date="2014-01" db="EMBL/GenBank/DDBJ databases">
        <authorList>
            <person name="Aslett M."/>
        </authorList>
    </citation>
    <scope>NUCLEOTIDE SEQUENCE</scope>
</reference>
<proteinExistence type="predicted"/>
<dbReference type="SMART" id="SM00664">
    <property type="entry name" value="DoH"/>
    <property type="match status" value="3"/>
</dbReference>
<dbReference type="PANTHER" id="PTHR46901">
    <property type="entry name" value="GH04942P"/>
    <property type="match status" value="1"/>
</dbReference>
<evidence type="ECO:0000256" key="1">
    <source>
        <dbReference type="SAM" id="Phobius"/>
    </source>
</evidence>
<feature type="domain" description="DOMON" evidence="2">
    <location>
        <begin position="644"/>
        <end position="762"/>
    </location>
</feature>
<name>A0A077YVT2_TRITR</name>
<sequence length="1102" mass="123268">MNAGRIATAARKENAYLSKRRTLRGDYAFVNQAHTEESAPKEENELELILQCPKRSWLAIGWISDDVVQIDTIEATGDPAGFVDALVTSAPQPVTLTNVAISVELPVVSDEPASVLAETCFGEMRWPSDCTECRYHLSWSYSEDTQLIDFSLETQLPPNSWSGVGFSQSSAGVGADVFVVKSLGNQISIADMHVDEYGNFVLDDSQNHLNHTVVGSHSDGILRAAFSRPRTTLEKHDAQTTDQHCYYMIFYVEGGHIGSKGEIMPPAETARISQDKVCIKPCAPTTSQTYCPREFKYPADCTKDDCEYQAVWDYDIESDKVTFTVSSRTDGKRWTGIGFSRTGSMAIELLFQEVHLPLQLNSDIVIGWVHNGQAVITDRFAYGKHQPAIDKFQDIFDVSGRFENGVQTITFSRNVTTTDHREDLPLAECLYFLFPVGGGPLVVKNDDDFLSSKAMVGYHDVHQPIVSPQPICLLCDQTKPTLEPDSAGKNAGPKMLRKRQTTNNNALDFACNDVITIAAFGKLSRVSAPPQSDSAIVWADGHDVDGRTTIALRHKLDTSKSHLLPNDRTTLLWAKEEYTIKEAGQNDNPLHDTEVKNPMITFNAMDSYKSGKFLINFFERNPDKESTACSGAFKFPENCNKDNCQYSASWNRYGNDVEFSLAFNGIPTEWSAIGFSKNGSIVGSDVVVMSILPDSKVEVTDRFTSNFRTSSIDEQQNIFNIRTEYKSSQAKVTFSRSLATSDEMNDVSLNDCVYFLYHIKNGKLNDAGRIIMDSSNVMRSKSLICLGQCRTVDIETTATTVQPAGKPLPPPPGSLKRYRLRFDVTNMNITDELSNLSEDGSPELLHKMEKAVKLVLLGKFKDAQIHVSSLSDHQVDMEITAKNADVQTLYDVIIPAARQHRFYSYDIDPNSVNIVQLDQSPSAEEVRNYVIIAVISVFILLAIILTVCILWQARKRRSKYPPRRIMDKKRYVNQNYPLHYPKVFPMPMYEHARHYSSPSALTSKENVSNARQVNGHHQERVPPRSALNPMFTTTYGEWRERITPEGLPQPPPYAGGHPAHDATAYQYDSWQQPYVTYPTDSLSYYSLNGTQKMGEQSSSKGK</sequence>
<dbReference type="CDD" id="cd09631">
    <property type="entry name" value="DOMON_DOH"/>
    <property type="match status" value="3"/>
</dbReference>
<feature type="domain" description="DOMON" evidence="2">
    <location>
        <begin position="133"/>
        <end position="254"/>
    </location>
</feature>
<dbReference type="PANTHER" id="PTHR46901:SF2">
    <property type="entry name" value="GH04942P"/>
    <property type="match status" value="1"/>
</dbReference>
<keyword evidence="4" id="KW-1185">Reference proteome</keyword>
<dbReference type="OrthoDB" id="188511at2759"/>
<keyword evidence="1" id="KW-0812">Transmembrane</keyword>
<accession>A0A077YVT2</accession>
<evidence type="ECO:0000259" key="2">
    <source>
        <dbReference type="PROSITE" id="PS50836"/>
    </source>
</evidence>
<evidence type="ECO:0000313" key="4">
    <source>
        <dbReference type="Proteomes" id="UP000030665"/>
    </source>
</evidence>
<reference evidence="3" key="2">
    <citation type="submission" date="2014-03" db="EMBL/GenBank/DDBJ databases">
        <title>The whipworm genome and dual-species transcriptomics of an intimate host-pathogen interaction.</title>
        <authorList>
            <person name="Foth B.J."/>
            <person name="Tsai I.J."/>
            <person name="Reid A.J."/>
            <person name="Bancroft A.J."/>
            <person name="Nichol S."/>
            <person name="Tracey A."/>
            <person name="Holroyd N."/>
            <person name="Cotton J.A."/>
            <person name="Stanley E.J."/>
            <person name="Zarowiecki M."/>
            <person name="Liu J.Z."/>
            <person name="Huckvale T."/>
            <person name="Cooper P.J."/>
            <person name="Grencis R.K."/>
            <person name="Berriman M."/>
        </authorList>
    </citation>
    <scope>NUCLEOTIDE SEQUENCE [LARGE SCALE GENOMIC DNA]</scope>
</reference>
<dbReference type="EMBL" id="HG805811">
    <property type="protein sequence ID" value="CDW51896.1"/>
    <property type="molecule type" value="Genomic_DNA"/>
</dbReference>
<feature type="transmembrane region" description="Helical" evidence="1">
    <location>
        <begin position="929"/>
        <end position="951"/>
    </location>
</feature>
<dbReference type="InterPro" id="IPR045266">
    <property type="entry name" value="DOH_DOMON"/>
</dbReference>
<dbReference type="InterPro" id="IPR005018">
    <property type="entry name" value="DOMON_domain"/>
</dbReference>
<dbReference type="Proteomes" id="UP000030665">
    <property type="component" value="Unassembled WGS sequence"/>
</dbReference>
<dbReference type="STRING" id="36087.A0A077YVT2"/>
<keyword evidence="1" id="KW-1133">Transmembrane helix</keyword>
<gene>
    <name evidence="3" type="ORF">TTRE_0000015501</name>
</gene>
<dbReference type="AlphaFoldDB" id="A0A077YVT2"/>
<organism evidence="3 4">
    <name type="scientific">Trichuris trichiura</name>
    <name type="common">Whipworm</name>
    <name type="synonym">Trichocephalus trichiurus</name>
    <dbReference type="NCBI Taxonomy" id="36087"/>
    <lineage>
        <taxon>Eukaryota</taxon>
        <taxon>Metazoa</taxon>
        <taxon>Ecdysozoa</taxon>
        <taxon>Nematoda</taxon>
        <taxon>Enoplea</taxon>
        <taxon>Dorylaimia</taxon>
        <taxon>Trichinellida</taxon>
        <taxon>Trichuridae</taxon>
        <taxon>Trichuris</taxon>
    </lineage>
</organism>
<dbReference type="PROSITE" id="PS50836">
    <property type="entry name" value="DOMON"/>
    <property type="match status" value="3"/>
</dbReference>
<protein>
    <submittedName>
        <fullName evidence="3">DOMON domain containing protein</fullName>
    </submittedName>
</protein>
<keyword evidence="1" id="KW-0472">Membrane</keyword>
<dbReference type="SUPFAM" id="SSF49344">
    <property type="entry name" value="CBD9-like"/>
    <property type="match status" value="1"/>
</dbReference>
<feature type="domain" description="DOMON" evidence="2">
    <location>
        <begin position="306"/>
        <end position="438"/>
    </location>
</feature>
<evidence type="ECO:0000313" key="3">
    <source>
        <dbReference type="EMBL" id="CDW51896.1"/>
    </source>
</evidence>
<dbReference type="Pfam" id="PF03351">
    <property type="entry name" value="DOMON"/>
    <property type="match status" value="3"/>
</dbReference>